<sequence>MATCSARLRNTSWPCWRTKPTSWPGTPLVCAWRPWVAGMRRAGIFLRPCATSRTKAQPRKSTTILAMSAKVWVSAAPPRAITASASRQRPTICLPIYVSGSCASRAAEGPKPAAITNWPPPLKTPPPDVPAWPGGIWPVWPPGSARAAKPVNCCTKPCCAIRRTQPPCCCWPISTLTATKTRPWPNCWLARARVCTTDLRHGRPWPAPCEPWTVKTRPGWPKPEPCWAEKQNELFFYEKRGGLCRPFFVLQGAIIVWCFVGEGPFCKRVSSPTPPPPKTFIGEHFHVESALEATGGVGVHPRAVYE</sequence>
<dbReference type="EMBL" id="FMJC01000001">
    <property type="protein sequence ID" value="SCM71025.1"/>
    <property type="molecule type" value="Genomic_DNA"/>
</dbReference>
<name>A0A212L0H2_9BACT</name>
<gene>
    <name evidence="1" type="ORF">KL86DES1_10802</name>
</gene>
<organism evidence="1">
    <name type="scientific">uncultured Desulfovibrio sp</name>
    <dbReference type="NCBI Taxonomy" id="167968"/>
    <lineage>
        <taxon>Bacteria</taxon>
        <taxon>Pseudomonadati</taxon>
        <taxon>Thermodesulfobacteriota</taxon>
        <taxon>Desulfovibrionia</taxon>
        <taxon>Desulfovibrionales</taxon>
        <taxon>Desulfovibrionaceae</taxon>
        <taxon>Desulfovibrio</taxon>
        <taxon>environmental samples</taxon>
    </lineage>
</organism>
<proteinExistence type="predicted"/>
<dbReference type="AlphaFoldDB" id="A0A212L0H2"/>
<accession>A0A212L0H2</accession>
<reference evidence="1" key="1">
    <citation type="submission" date="2016-08" db="EMBL/GenBank/DDBJ databases">
        <authorList>
            <person name="Seilhamer J.J."/>
        </authorList>
    </citation>
    <scope>NUCLEOTIDE SEQUENCE</scope>
    <source>
        <strain evidence="1">86-1</strain>
    </source>
</reference>
<protein>
    <submittedName>
        <fullName evidence="1">Uncharacterized protein</fullName>
    </submittedName>
</protein>
<evidence type="ECO:0000313" key="1">
    <source>
        <dbReference type="EMBL" id="SCM71025.1"/>
    </source>
</evidence>